<dbReference type="PROSITE" id="PS51384">
    <property type="entry name" value="FAD_FR"/>
    <property type="match status" value="1"/>
</dbReference>
<dbReference type="GO" id="GO:0016491">
    <property type="term" value="F:oxidoreductase activity"/>
    <property type="evidence" value="ECO:0007669"/>
    <property type="project" value="InterPro"/>
</dbReference>
<feature type="compositionally biased region" description="Polar residues" evidence="1">
    <location>
        <begin position="1"/>
        <end position="13"/>
    </location>
</feature>
<organism evidence="3 4">
    <name type="scientific">Promicromonospora citrea</name>
    <dbReference type="NCBI Taxonomy" id="43677"/>
    <lineage>
        <taxon>Bacteria</taxon>
        <taxon>Bacillati</taxon>
        <taxon>Actinomycetota</taxon>
        <taxon>Actinomycetes</taxon>
        <taxon>Micrococcales</taxon>
        <taxon>Promicromonosporaceae</taxon>
        <taxon>Promicromonospora</taxon>
    </lineage>
</organism>
<feature type="region of interest" description="Disordered" evidence="1">
    <location>
        <begin position="1"/>
        <end position="23"/>
    </location>
</feature>
<dbReference type="InterPro" id="IPR039261">
    <property type="entry name" value="FNR_nucleotide-bd"/>
</dbReference>
<dbReference type="AlphaFoldDB" id="A0A8H9L5B1"/>
<evidence type="ECO:0000259" key="2">
    <source>
        <dbReference type="PROSITE" id="PS51384"/>
    </source>
</evidence>
<evidence type="ECO:0000313" key="4">
    <source>
        <dbReference type="Proteomes" id="UP000655589"/>
    </source>
</evidence>
<protein>
    <submittedName>
        <fullName evidence="3">Siderophore-interacting protein</fullName>
    </submittedName>
</protein>
<dbReference type="CDD" id="cd06193">
    <property type="entry name" value="siderophore_interacting"/>
    <property type="match status" value="1"/>
</dbReference>
<dbReference type="InterPro" id="IPR017938">
    <property type="entry name" value="Riboflavin_synthase-like_b-brl"/>
</dbReference>
<dbReference type="RefSeq" id="WP_171107063.1">
    <property type="nucleotide sequence ID" value="NZ_BMPT01000007.1"/>
</dbReference>
<keyword evidence="4" id="KW-1185">Reference proteome</keyword>
<dbReference type="Pfam" id="PF04954">
    <property type="entry name" value="SIP"/>
    <property type="match status" value="1"/>
</dbReference>
<dbReference type="SUPFAM" id="SSF63380">
    <property type="entry name" value="Riboflavin synthase domain-like"/>
    <property type="match status" value="1"/>
</dbReference>
<dbReference type="InterPro" id="IPR017927">
    <property type="entry name" value="FAD-bd_FR_type"/>
</dbReference>
<dbReference type="InterPro" id="IPR007037">
    <property type="entry name" value="SIP_rossman_dom"/>
</dbReference>
<proteinExistence type="predicted"/>
<accession>A0A8H9L5B1</accession>
<dbReference type="PANTHER" id="PTHR30157:SF0">
    <property type="entry name" value="NADPH-DEPENDENT FERRIC-CHELATE REDUCTASE"/>
    <property type="match status" value="1"/>
</dbReference>
<dbReference type="InterPro" id="IPR039374">
    <property type="entry name" value="SIP_fam"/>
</dbReference>
<evidence type="ECO:0000256" key="1">
    <source>
        <dbReference type="SAM" id="MobiDB-lite"/>
    </source>
</evidence>
<sequence length="271" mass="29194">MSQITSEITQAASTDRPRKGTRTTATVTAVRQLAPHMIRVTIGGEALARVDPTPFTDRYVKLVMAEPAEPGGRPVTRTYTIRRVAPSGWDLDVVTHGDVGYGGPWAQRVRPGDEVSFLGPGGDYAPSPDAPWHLLAGDESALPAVAAACEALPGDAVAHVFLEVGDAADEQELTGAAELHVTWVHRAAGERLADVVQAARLPEGVPHTFLHGEAGCVRDLRRWARATLGVPRELLSASGYWRRGRDDEHWRAEKSAWKAAVEQDDLALSAH</sequence>
<name>A0A8H9L5B1_9MICO</name>
<dbReference type="Gene3D" id="2.40.30.10">
    <property type="entry name" value="Translation factors"/>
    <property type="match status" value="1"/>
</dbReference>
<reference evidence="3" key="2">
    <citation type="submission" date="2020-09" db="EMBL/GenBank/DDBJ databases">
        <authorList>
            <person name="Sun Q."/>
            <person name="Ohkuma M."/>
        </authorList>
    </citation>
    <scope>NUCLEOTIDE SEQUENCE</scope>
    <source>
        <strain evidence="3">JCM 3051</strain>
    </source>
</reference>
<feature type="domain" description="FAD-binding FR-type" evidence="2">
    <location>
        <begin position="20"/>
        <end position="127"/>
    </location>
</feature>
<dbReference type="Gene3D" id="3.40.50.80">
    <property type="entry name" value="Nucleotide-binding domain of ferredoxin-NADP reductase (FNR) module"/>
    <property type="match status" value="1"/>
</dbReference>
<dbReference type="Proteomes" id="UP000655589">
    <property type="component" value="Unassembled WGS sequence"/>
</dbReference>
<dbReference type="Pfam" id="PF08021">
    <property type="entry name" value="FAD_binding_9"/>
    <property type="match status" value="2"/>
</dbReference>
<dbReference type="PANTHER" id="PTHR30157">
    <property type="entry name" value="FERRIC REDUCTASE, NADPH-DEPENDENT"/>
    <property type="match status" value="1"/>
</dbReference>
<comment type="caution">
    <text evidence="3">The sequence shown here is derived from an EMBL/GenBank/DDBJ whole genome shotgun (WGS) entry which is preliminary data.</text>
</comment>
<dbReference type="InterPro" id="IPR013113">
    <property type="entry name" value="SIP_FAD-bd"/>
</dbReference>
<reference evidence="3" key="1">
    <citation type="journal article" date="2014" name="Int. J. Syst. Evol. Microbiol.">
        <title>Complete genome sequence of Corynebacterium casei LMG S-19264T (=DSM 44701T), isolated from a smear-ripened cheese.</title>
        <authorList>
            <consortium name="US DOE Joint Genome Institute (JGI-PGF)"/>
            <person name="Walter F."/>
            <person name="Albersmeier A."/>
            <person name="Kalinowski J."/>
            <person name="Ruckert C."/>
        </authorList>
    </citation>
    <scope>NUCLEOTIDE SEQUENCE</scope>
    <source>
        <strain evidence="3">JCM 3051</strain>
    </source>
</reference>
<dbReference type="EMBL" id="BMPT01000007">
    <property type="protein sequence ID" value="GGM25274.1"/>
    <property type="molecule type" value="Genomic_DNA"/>
</dbReference>
<gene>
    <name evidence="3" type="ORF">GCM10010102_21140</name>
</gene>
<evidence type="ECO:0000313" key="3">
    <source>
        <dbReference type="EMBL" id="GGM25274.1"/>
    </source>
</evidence>